<reference evidence="15 16" key="1">
    <citation type="journal article" date="2019" name="Int. J. Syst. Evol. Microbiol.">
        <title>The Global Catalogue of Microorganisms (GCM) 10K type strain sequencing project: providing services to taxonomists for standard genome sequencing and annotation.</title>
        <authorList>
            <consortium name="The Broad Institute Genomics Platform"/>
            <consortium name="The Broad Institute Genome Sequencing Center for Infectious Disease"/>
            <person name="Wu L."/>
            <person name="Ma J."/>
        </authorList>
    </citation>
    <scope>NUCLEOTIDE SEQUENCE [LARGE SCALE GENOMIC DNA]</scope>
    <source>
        <strain evidence="15 16">CGMCC 1.12237</strain>
    </source>
</reference>
<dbReference type="NCBIfam" id="NF008653">
    <property type="entry name" value="PRK11650.1"/>
    <property type="match status" value="1"/>
</dbReference>
<name>A0ABD5RFH1_9EURY</name>
<keyword evidence="2" id="KW-0813">Transport</keyword>
<evidence type="ECO:0000256" key="11">
    <source>
        <dbReference type="ARBA" id="ARBA00061029"/>
    </source>
</evidence>
<organism evidence="15 16">
    <name type="scientific">Salinirubrum litoreum</name>
    <dbReference type="NCBI Taxonomy" id="1126234"/>
    <lineage>
        <taxon>Archaea</taxon>
        <taxon>Methanobacteriati</taxon>
        <taxon>Methanobacteriota</taxon>
        <taxon>Stenosarchaea group</taxon>
        <taxon>Halobacteria</taxon>
        <taxon>Halobacteriales</taxon>
        <taxon>Haloferacaceae</taxon>
        <taxon>Salinirubrum</taxon>
    </lineage>
</organism>
<keyword evidence="16" id="KW-1185">Reference proteome</keyword>
<dbReference type="EC" id="7.5.2.13" evidence="13"/>
<dbReference type="GO" id="GO:0022857">
    <property type="term" value="F:transmembrane transporter activity"/>
    <property type="evidence" value="ECO:0007669"/>
    <property type="project" value="UniProtKB-ARBA"/>
</dbReference>
<evidence type="ECO:0000313" key="15">
    <source>
        <dbReference type="EMBL" id="MFC5368714.1"/>
    </source>
</evidence>
<comment type="function">
    <text evidence="10">Part of the ABC transporter complex XacGHIJK involved in the uptake of xylose and arabinose. Responsible for energy coupling to the transport system.</text>
</comment>
<keyword evidence="7" id="KW-0472">Membrane</keyword>
<evidence type="ECO:0000256" key="3">
    <source>
        <dbReference type="ARBA" id="ARBA00022475"/>
    </source>
</evidence>
<dbReference type="InterPro" id="IPR003593">
    <property type="entry name" value="AAA+_ATPase"/>
</dbReference>
<comment type="catalytic activity">
    <reaction evidence="9">
        <text>L-arabinose(out) + ATP + H2O = L-arabinose(in) + ADP + phosphate + H(+)</text>
        <dbReference type="Rhea" id="RHEA:30007"/>
        <dbReference type="ChEBI" id="CHEBI:15377"/>
        <dbReference type="ChEBI" id="CHEBI:15378"/>
        <dbReference type="ChEBI" id="CHEBI:17535"/>
        <dbReference type="ChEBI" id="CHEBI:30616"/>
        <dbReference type="ChEBI" id="CHEBI:43474"/>
        <dbReference type="ChEBI" id="CHEBI:456216"/>
        <dbReference type="EC" id="7.5.2.13"/>
    </reaction>
    <physiologicalReaction direction="left-to-right" evidence="9">
        <dbReference type="Rhea" id="RHEA:30008"/>
    </physiologicalReaction>
</comment>
<dbReference type="CDD" id="cd03301">
    <property type="entry name" value="ABC_MalK_N"/>
    <property type="match status" value="1"/>
</dbReference>
<comment type="catalytic activity">
    <reaction evidence="8">
        <text>D-xylose(out) + ATP + H2O = D-xylose(in) + ADP + phosphate + H(+)</text>
        <dbReference type="Rhea" id="RHEA:29899"/>
        <dbReference type="ChEBI" id="CHEBI:15377"/>
        <dbReference type="ChEBI" id="CHEBI:15378"/>
        <dbReference type="ChEBI" id="CHEBI:30616"/>
        <dbReference type="ChEBI" id="CHEBI:43474"/>
        <dbReference type="ChEBI" id="CHEBI:53455"/>
        <dbReference type="ChEBI" id="CHEBI:456216"/>
        <dbReference type="EC" id="7.5.2.13"/>
    </reaction>
    <physiologicalReaction direction="left-to-right" evidence="8">
        <dbReference type="Rhea" id="RHEA:29900"/>
    </physiologicalReaction>
</comment>
<dbReference type="Gene3D" id="2.40.50.140">
    <property type="entry name" value="Nucleic acid-binding proteins"/>
    <property type="match status" value="1"/>
</dbReference>
<evidence type="ECO:0000256" key="7">
    <source>
        <dbReference type="ARBA" id="ARBA00023136"/>
    </source>
</evidence>
<evidence type="ECO:0000256" key="13">
    <source>
        <dbReference type="ARBA" id="ARBA00066315"/>
    </source>
</evidence>
<dbReference type="InterPro" id="IPR047641">
    <property type="entry name" value="ABC_transpr_MalK/UgpC-like"/>
</dbReference>
<evidence type="ECO:0000256" key="5">
    <source>
        <dbReference type="ARBA" id="ARBA00022840"/>
    </source>
</evidence>
<dbReference type="PROSITE" id="PS00211">
    <property type="entry name" value="ABC_TRANSPORTER_1"/>
    <property type="match status" value="1"/>
</dbReference>
<keyword evidence="5 15" id="KW-0067">ATP-binding</keyword>
<evidence type="ECO:0000256" key="1">
    <source>
        <dbReference type="ARBA" id="ARBA00004202"/>
    </source>
</evidence>
<sequence length="383" mass="41278">MATAEYDDVSKVFDSGNEDVVAVEGLDISIEEGEFLVLVGPSGCGKSTTLRLLAGLETVTDGEVRIAGEVVNDEKPKDRDIAMVFQNYALYPHKTVRENMSFGLEMTTDLSTDEIADRVTEAAEMLGISDLLERKPGALSGGQQQRVALGRAIVREPAVFLMDEPLSNLDAKLRTQMRTELQQLHDRLGVATVYVTHDQTEAMTMGDRIAVLDGGELQQLGTPLECYHEPTNRFVAGFIGSPSMNFLDLEYDPTDRLGVTDGVEYRFTETQADVLGPGPRAITLGIRPEAVELAAESGPDTVTATVSVVEPMGSESVLHLDVAGTTMTASVSGDLAVTSGDRIRLRFPRDRVHAFDADGGGAIFNRAKESESLPDGVRLAGQD</sequence>
<keyword evidence="3" id="KW-1003">Cell membrane</keyword>
<dbReference type="SMART" id="SM00382">
    <property type="entry name" value="AAA"/>
    <property type="match status" value="1"/>
</dbReference>
<evidence type="ECO:0000256" key="8">
    <source>
        <dbReference type="ARBA" id="ARBA00050355"/>
    </source>
</evidence>
<gene>
    <name evidence="15" type="ORF">ACFPJ5_17465</name>
</gene>
<dbReference type="GO" id="GO:1902495">
    <property type="term" value="C:transmembrane transporter complex"/>
    <property type="evidence" value="ECO:0007669"/>
    <property type="project" value="UniProtKB-ARBA"/>
</dbReference>
<dbReference type="EMBL" id="JBHSKX010000004">
    <property type="protein sequence ID" value="MFC5368714.1"/>
    <property type="molecule type" value="Genomic_DNA"/>
</dbReference>
<dbReference type="InterPro" id="IPR027417">
    <property type="entry name" value="P-loop_NTPase"/>
</dbReference>
<keyword evidence="4" id="KW-0547">Nucleotide-binding</keyword>
<dbReference type="InterPro" id="IPR003439">
    <property type="entry name" value="ABC_transporter-like_ATP-bd"/>
</dbReference>
<dbReference type="PANTHER" id="PTHR43875">
    <property type="entry name" value="MALTODEXTRIN IMPORT ATP-BINDING PROTEIN MSMX"/>
    <property type="match status" value="1"/>
</dbReference>
<accession>A0ABD5RFH1</accession>
<evidence type="ECO:0000256" key="2">
    <source>
        <dbReference type="ARBA" id="ARBA00022448"/>
    </source>
</evidence>
<dbReference type="InterPro" id="IPR013611">
    <property type="entry name" value="Transp-assoc_OB_typ2"/>
</dbReference>
<dbReference type="AlphaFoldDB" id="A0ABD5RFH1"/>
<proteinExistence type="inferred from homology"/>
<dbReference type="RefSeq" id="WP_227231285.1">
    <property type="nucleotide sequence ID" value="NZ_JAJCVJ010000003.1"/>
</dbReference>
<evidence type="ECO:0000256" key="9">
    <source>
        <dbReference type="ARBA" id="ARBA00051890"/>
    </source>
</evidence>
<comment type="similarity">
    <text evidence="11">Belongs to the ABC transporter superfamily. Carbohydrate uptake transporter-1 (CUT1) (TC 3.A.1.1) family.</text>
</comment>
<dbReference type="Proteomes" id="UP001596201">
    <property type="component" value="Unassembled WGS sequence"/>
</dbReference>
<dbReference type="GO" id="GO:0005886">
    <property type="term" value="C:plasma membrane"/>
    <property type="evidence" value="ECO:0007669"/>
    <property type="project" value="UniProtKB-SubCell"/>
</dbReference>
<comment type="subunit">
    <text evidence="12">The complex is composed of two ATP-binding proteins (XacJ and XacK), two transmembrane proteins (XacH and XacI) and a solute-binding protein (XacG).</text>
</comment>
<dbReference type="PROSITE" id="PS50893">
    <property type="entry name" value="ABC_TRANSPORTER_2"/>
    <property type="match status" value="1"/>
</dbReference>
<dbReference type="Gene3D" id="3.40.50.300">
    <property type="entry name" value="P-loop containing nucleotide triphosphate hydrolases"/>
    <property type="match status" value="1"/>
</dbReference>
<dbReference type="SUPFAM" id="SSF52540">
    <property type="entry name" value="P-loop containing nucleoside triphosphate hydrolases"/>
    <property type="match status" value="1"/>
</dbReference>
<dbReference type="FunFam" id="3.40.50.300:FF:000042">
    <property type="entry name" value="Maltose/maltodextrin ABC transporter, ATP-binding protein"/>
    <property type="match status" value="1"/>
</dbReference>
<comment type="caution">
    <text evidence="15">The sequence shown here is derived from an EMBL/GenBank/DDBJ whole genome shotgun (WGS) entry which is preliminary data.</text>
</comment>
<dbReference type="GO" id="GO:0005524">
    <property type="term" value="F:ATP binding"/>
    <property type="evidence" value="ECO:0007669"/>
    <property type="project" value="UniProtKB-KW"/>
</dbReference>
<protein>
    <recommendedName>
        <fullName evidence="13">ABC-type D-xylose/L-arabinose transporter</fullName>
        <ecNumber evidence="13">7.5.2.13</ecNumber>
    </recommendedName>
</protein>
<dbReference type="InterPro" id="IPR008995">
    <property type="entry name" value="Mo/tungstate-bd_C_term_dom"/>
</dbReference>
<dbReference type="Pfam" id="PF00005">
    <property type="entry name" value="ABC_tran"/>
    <property type="match status" value="1"/>
</dbReference>
<evidence type="ECO:0000256" key="4">
    <source>
        <dbReference type="ARBA" id="ARBA00022741"/>
    </source>
</evidence>
<keyword evidence="6" id="KW-1278">Translocase</keyword>
<evidence type="ECO:0000256" key="6">
    <source>
        <dbReference type="ARBA" id="ARBA00022967"/>
    </source>
</evidence>
<evidence type="ECO:0000259" key="14">
    <source>
        <dbReference type="PROSITE" id="PS50893"/>
    </source>
</evidence>
<dbReference type="InterPro" id="IPR015855">
    <property type="entry name" value="ABC_transpr_MalK-like"/>
</dbReference>
<evidence type="ECO:0000256" key="10">
    <source>
        <dbReference type="ARBA" id="ARBA00053454"/>
    </source>
</evidence>
<dbReference type="InterPro" id="IPR017871">
    <property type="entry name" value="ABC_transporter-like_CS"/>
</dbReference>
<dbReference type="SUPFAM" id="SSF50331">
    <property type="entry name" value="MOP-like"/>
    <property type="match status" value="1"/>
</dbReference>
<dbReference type="Gene3D" id="2.40.50.100">
    <property type="match status" value="1"/>
</dbReference>
<evidence type="ECO:0000256" key="12">
    <source>
        <dbReference type="ARBA" id="ARBA00065962"/>
    </source>
</evidence>
<dbReference type="Pfam" id="PF08402">
    <property type="entry name" value="TOBE_2"/>
    <property type="match status" value="1"/>
</dbReference>
<dbReference type="InterPro" id="IPR012340">
    <property type="entry name" value="NA-bd_OB-fold"/>
</dbReference>
<feature type="domain" description="ABC transporter" evidence="14">
    <location>
        <begin position="4"/>
        <end position="239"/>
    </location>
</feature>
<comment type="subcellular location">
    <subcellularLocation>
        <location evidence="1">Cell membrane</location>
        <topology evidence="1">Peripheral membrane protein</topology>
    </subcellularLocation>
</comment>
<evidence type="ECO:0000313" key="16">
    <source>
        <dbReference type="Proteomes" id="UP001596201"/>
    </source>
</evidence>
<dbReference type="PANTHER" id="PTHR43875:SF15">
    <property type="entry name" value="TREHALOSE IMPORT ATP-BINDING PROTEIN SUGC"/>
    <property type="match status" value="1"/>
</dbReference>